<sequence length="54" mass="6019">MLKPDPIMPSRHGRTLYATACRQSSALDHQAGTWLERLASLPLAMRSPLKLAFI</sequence>
<accession>A0A1L5PBS8</accession>
<evidence type="ECO:0000313" key="2">
    <source>
        <dbReference type="Proteomes" id="UP000185109"/>
    </source>
</evidence>
<reference evidence="1 2" key="1">
    <citation type="submission" date="2016-09" db="EMBL/GenBank/DDBJ databases">
        <title>The complete genome sequences of Rhizobium gallicum, symbiovars gallicum and phaseoli, symbionts associated to common bean (Phaseolus vulgaris).</title>
        <authorList>
            <person name="Bustos P."/>
            <person name="Santamaria R.I."/>
            <person name="Perez-Carrascal O.M."/>
            <person name="Juarez S."/>
            <person name="Lozano L."/>
            <person name="Martinez-Flores I."/>
            <person name="Martinez-Romero E."/>
            <person name="Cevallos M."/>
            <person name="Romero D."/>
            <person name="Davila G."/>
            <person name="Gonzalez V."/>
        </authorList>
    </citation>
    <scope>NUCLEOTIDE SEQUENCE [LARGE SCALE GENOMIC DNA]</scope>
    <source>
        <strain evidence="1 2">8C-3</strain>
        <plasmid evidence="2">Plasmid prsp8c3b</plasmid>
    </source>
</reference>
<geneLocation type="plasmid" evidence="2">
    <name>prsp8c3b</name>
</geneLocation>
<keyword evidence="1" id="KW-0614">Plasmid</keyword>
<dbReference type="EMBL" id="CP017243">
    <property type="protein sequence ID" value="APO77550.1"/>
    <property type="molecule type" value="Genomic_DNA"/>
</dbReference>
<dbReference type="Proteomes" id="UP000185109">
    <property type="component" value="Plasmid pRsp8C3b"/>
</dbReference>
<protein>
    <submittedName>
        <fullName evidence="1">Uncharacterized protein</fullName>
    </submittedName>
</protein>
<evidence type="ECO:0000313" key="1">
    <source>
        <dbReference type="EMBL" id="APO77550.1"/>
    </source>
</evidence>
<proteinExistence type="predicted"/>
<gene>
    <name evidence="1" type="ORF">AM571_PB00265</name>
</gene>
<name>A0A1L5PBS8_RHIET</name>
<dbReference type="AlphaFoldDB" id="A0A1L5PBS8"/>
<organism evidence="1 2">
    <name type="scientific">Rhizobium etli 8C-3</name>
    <dbReference type="NCBI Taxonomy" id="538025"/>
    <lineage>
        <taxon>Bacteria</taxon>
        <taxon>Pseudomonadati</taxon>
        <taxon>Pseudomonadota</taxon>
        <taxon>Alphaproteobacteria</taxon>
        <taxon>Hyphomicrobiales</taxon>
        <taxon>Rhizobiaceae</taxon>
        <taxon>Rhizobium/Agrobacterium group</taxon>
        <taxon>Rhizobium</taxon>
    </lineage>
</organism>